<accession>A0AA45W6T7</accession>
<evidence type="ECO:0000313" key="3">
    <source>
        <dbReference type="Proteomes" id="UP000186216"/>
    </source>
</evidence>
<dbReference type="SUPFAM" id="SSF51294">
    <property type="entry name" value="Hedgehog/intein (Hint) domain"/>
    <property type="match status" value="1"/>
</dbReference>
<protein>
    <submittedName>
        <fullName evidence="2">Hint domain-containing protein</fullName>
    </submittedName>
</protein>
<dbReference type="InterPro" id="IPR036844">
    <property type="entry name" value="Hint_dom_sf"/>
</dbReference>
<reference evidence="2 3" key="1">
    <citation type="submission" date="2017-01" db="EMBL/GenBank/DDBJ databases">
        <authorList>
            <person name="Varghese N."/>
            <person name="Submissions S."/>
        </authorList>
    </citation>
    <scope>NUCLEOTIDE SEQUENCE [LARGE SCALE GENOMIC DNA]</scope>
    <source>
        <strain evidence="2 3">DSM 18447</strain>
    </source>
</reference>
<proteinExistence type="predicted"/>
<dbReference type="Proteomes" id="UP000186216">
    <property type="component" value="Unassembled WGS sequence"/>
</dbReference>
<evidence type="ECO:0000259" key="1">
    <source>
        <dbReference type="Pfam" id="PF13403"/>
    </source>
</evidence>
<dbReference type="Pfam" id="PF13403">
    <property type="entry name" value="Hint_2"/>
    <property type="match status" value="1"/>
</dbReference>
<feature type="domain" description="Hedgehog/Intein (Hint)" evidence="1">
    <location>
        <begin position="212"/>
        <end position="358"/>
    </location>
</feature>
<dbReference type="Gene3D" id="2.170.16.10">
    <property type="entry name" value="Hedgehog/Intein (Hint) domain"/>
    <property type="match status" value="1"/>
</dbReference>
<gene>
    <name evidence="2" type="ORF">SAMN05421772_11412</name>
</gene>
<comment type="caution">
    <text evidence="2">The sequence shown here is derived from an EMBL/GenBank/DDBJ whole genome shotgun (WGS) entry which is preliminary data.</text>
</comment>
<dbReference type="RefSeq" id="WP_272848172.1">
    <property type="nucleotide sequence ID" value="NZ_CP067140.1"/>
</dbReference>
<dbReference type="InterPro" id="IPR028992">
    <property type="entry name" value="Hedgehog/Intein_dom"/>
</dbReference>
<dbReference type="AlphaFoldDB" id="A0AA45W6T7"/>
<evidence type="ECO:0000313" key="2">
    <source>
        <dbReference type="EMBL" id="SIT04554.1"/>
    </source>
</evidence>
<dbReference type="EMBL" id="FTOU01000014">
    <property type="protein sequence ID" value="SIT04554.1"/>
    <property type="molecule type" value="Genomic_DNA"/>
</dbReference>
<name>A0AA45W6T7_9RHOB</name>
<sequence length="419" mass="45252">MSKFYLGFDNQGQGGLGQTDPGGGAINEFDAVADVGSDSSTDSTATQADYSNGMTYNSDTDQWILAVSGQAFYIYDSLADVEANNVADTVVMNAGLNYNNGFTYNSDTGTYFAAYSASGVGEIVEFATLEDMANFTNPLQNVEMNGPDWDNGIEYDSVNNLWCGAFSGGTTVPGGVSAFSSLADLATASNPVSTTRYSSNVTDYEMGLAIVPCFTSGTLIETPTGPVAVENLSKGDLVLTCDNGPQPVRWTGSRKLTAQDLETSPNLRPIRIHASALGKNLPEQDLTVSPQHRVLVRSKIAQRMFSADEVLVAAKHLLEIDGIEIAEDVTQVEYFHILFDRHEVVFSNGAETESLYTGPQALKSFGQAARDEIFTLFPELREQDSVDGRQSARALISGRMGRQLALRHNKNHHELVEPM</sequence>
<organism evidence="2 3">
    <name type="scientific">Paracoccus saliphilus</name>
    <dbReference type="NCBI Taxonomy" id="405559"/>
    <lineage>
        <taxon>Bacteria</taxon>
        <taxon>Pseudomonadati</taxon>
        <taxon>Pseudomonadota</taxon>
        <taxon>Alphaproteobacteria</taxon>
        <taxon>Rhodobacterales</taxon>
        <taxon>Paracoccaceae</taxon>
        <taxon>Paracoccus</taxon>
    </lineage>
</organism>